<dbReference type="AlphaFoldDB" id="A0A251S7B3"/>
<evidence type="ECO:0000313" key="2">
    <source>
        <dbReference type="EMBL" id="KAF5763889.1"/>
    </source>
</evidence>
<dbReference type="PANTHER" id="PTHR13318">
    <property type="entry name" value="PARTNER OF PAIRED, ISOFORM B-RELATED"/>
    <property type="match status" value="1"/>
</dbReference>
<reference evidence="3" key="2">
    <citation type="submission" date="2017-02" db="EMBL/GenBank/DDBJ databases">
        <title>Sunflower complete genome.</title>
        <authorList>
            <person name="Langlade N."/>
            <person name="Munos S."/>
        </authorList>
    </citation>
    <scope>NUCLEOTIDE SEQUENCE [LARGE SCALE GENOMIC DNA]</scope>
    <source>
        <tissue evidence="3">Leaves</tissue>
    </source>
</reference>
<evidence type="ECO:0000313" key="3">
    <source>
        <dbReference type="EMBL" id="OTF94729.1"/>
    </source>
</evidence>
<feature type="domain" description="F-box" evidence="1">
    <location>
        <begin position="5"/>
        <end position="45"/>
    </location>
</feature>
<reference evidence="2" key="3">
    <citation type="submission" date="2020-06" db="EMBL/GenBank/DDBJ databases">
        <title>Helianthus annuus Genome sequencing and assembly Release 2.</title>
        <authorList>
            <person name="Gouzy J."/>
            <person name="Langlade N."/>
            <person name="Munos S."/>
        </authorList>
    </citation>
    <scope>NUCLEOTIDE SEQUENCE</scope>
    <source>
        <tissue evidence="2">Leaves</tissue>
    </source>
</reference>
<name>A0A251S7B3_HELAN</name>
<dbReference type="Gramene" id="mRNA:HanXRQr2_Chr15g0685631">
    <property type="protein sequence ID" value="mRNA:HanXRQr2_Chr15g0685631"/>
    <property type="gene ID" value="HanXRQr2_Chr15g0685631"/>
</dbReference>
<dbReference type="SMART" id="SM00256">
    <property type="entry name" value="FBOX"/>
    <property type="match status" value="1"/>
</dbReference>
<gene>
    <name evidence="3" type="ORF">HannXRQ_Chr15g0475301</name>
    <name evidence="2" type="ORF">HanXRQr2_Chr15g0685631</name>
</gene>
<dbReference type="EMBL" id="MNCJ02000330">
    <property type="protein sequence ID" value="KAF5763889.1"/>
    <property type="molecule type" value="Genomic_DNA"/>
</dbReference>
<dbReference type="SMART" id="SM00367">
    <property type="entry name" value="LRR_CC"/>
    <property type="match status" value="4"/>
</dbReference>
<dbReference type="Gene3D" id="1.20.1280.50">
    <property type="match status" value="1"/>
</dbReference>
<dbReference type="FunCoup" id="A0A251S7B3">
    <property type="interactions" value="194"/>
</dbReference>
<dbReference type="OrthoDB" id="550575at2759"/>
<dbReference type="GO" id="GO:0031146">
    <property type="term" value="P:SCF-dependent proteasomal ubiquitin-dependent protein catabolic process"/>
    <property type="evidence" value="ECO:0000318"/>
    <property type="project" value="GO_Central"/>
</dbReference>
<dbReference type="Proteomes" id="UP000215914">
    <property type="component" value="Chromosome 15"/>
</dbReference>
<dbReference type="InterPro" id="IPR032675">
    <property type="entry name" value="LRR_dom_sf"/>
</dbReference>
<protein>
    <submittedName>
        <fullName evidence="2">F-box domain, leucine-rich repeat domain superfamily, F-box-like domain superfamily</fullName>
    </submittedName>
    <submittedName>
        <fullName evidence="3">Putative F-box domain, Leucine-rich repeat domain, L domain-like protein</fullName>
    </submittedName>
</protein>
<proteinExistence type="predicted"/>
<dbReference type="EMBL" id="CM007904">
    <property type="protein sequence ID" value="OTF94729.1"/>
    <property type="molecule type" value="Genomic_DNA"/>
</dbReference>
<dbReference type="SUPFAM" id="SSF52047">
    <property type="entry name" value="RNI-like"/>
    <property type="match status" value="2"/>
</dbReference>
<dbReference type="InterPro" id="IPR001810">
    <property type="entry name" value="F-box_dom"/>
</dbReference>
<dbReference type="Gene3D" id="3.80.10.10">
    <property type="entry name" value="Ribonuclease Inhibitor"/>
    <property type="match status" value="3"/>
</dbReference>
<accession>A0A251S7B3</accession>
<dbReference type="InParanoid" id="A0A251S7B3"/>
<keyword evidence="4" id="KW-1185">Reference proteome</keyword>
<reference evidence="2 4" key="1">
    <citation type="journal article" date="2017" name="Nature">
        <title>The sunflower genome provides insights into oil metabolism, flowering and Asterid evolution.</title>
        <authorList>
            <person name="Badouin H."/>
            <person name="Gouzy J."/>
            <person name="Grassa C.J."/>
            <person name="Murat F."/>
            <person name="Staton S.E."/>
            <person name="Cottret L."/>
            <person name="Lelandais-Briere C."/>
            <person name="Owens G.L."/>
            <person name="Carrere S."/>
            <person name="Mayjonade B."/>
            <person name="Legrand L."/>
            <person name="Gill N."/>
            <person name="Kane N.C."/>
            <person name="Bowers J.E."/>
            <person name="Hubner S."/>
            <person name="Bellec A."/>
            <person name="Berard A."/>
            <person name="Berges H."/>
            <person name="Blanchet N."/>
            <person name="Boniface M.C."/>
            <person name="Brunel D."/>
            <person name="Catrice O."/>
            <person name="Chaidir N."/>
            <person name="Claudel C."/>
            <person name="Donnadieu C."/>
            <person name="Faraut T."/>
            <person name="Fievet G."/>
            <person name="Helmstetter N."/>
            <person name="King M."/>
            <person name="Knapp S.J."/>
            <person name="Lai Z."/>
            <person name="Le Paslier M.C."/>
            <person name="Lippi Y."/>
            <person name="Lorenzon L."/>
            <person name="Mandel J.R."/>
            <person name="Marage G."/>
            <person name="Marchand G."/>
            <person name="Marquand E."/>
            <person name="Bret-Mestries E."/>
            <person name="Morien E."/>
            <person name="Nambeesan S."/>
            <person name="Nguyen T."/>
            <person name="Pegot-Espagnet P."/>
            <person name="Pouilly N."/>
            <person name="Raftis F."/>
            <person name="Sallet E."/>
            <person name="Schiex T."/>
            <person name="Thomas J."/>
            <person name="Vandecasteele C."/>
            <person name="Vares D."/>
            <person name="Vear F."/>
            <person name="Vautrin S."/>
            <person name="Crespi M."/>
            <person name="Mangin B."/>
            <person name="Burke J.M."/>
            <person name="Salse J."/>
            <person name="Munos S."/>
            <person name="Vincourt P."/>
            <person name="Rieseberg L.H."/>
            <person name="Langlade N.B."/>
        </authorList>
    </citation>
    <scope>NUCLEOTIDE SEQUENCE [LARGE SCALE GENOMIC DNA]</scope>
    <source>
        <strain evidence="4">cv. SF193</strain>
        <tissue evidence="2">Leaves</tissue>
    </source>
</reference>
<evidence type="ECO:0000313" key="4">
    <source>
        <dbReference type="Proteomes" id="UP000215914"/>
    </source>
</evidence>
<dbReference type="Pfam" id="PF25372">
    <property type="entry name" value="DUF7885"/>
    <property type="match status" value="1"/>
</dbReference>
<sequence>MDTILCDELLQEIFHHLPPPSSSAVSLVSKRWRHLLRSSLSSLSLRLSPNHPSLPSLSSFLSHHTSLSTLSVSSSSSAGTTVFSGDLLRSISAASPQLLSLSIILSRPLLSLQLLTSFTNLKSLTLSLAENASPDSVSDEFTVSSSLRLQSLRLSGICAGDYSLNWLWKNCDCKTLTKLVLENCEGVGDNSSFACFVKGLENVREVELRTCRSIVSLILFNLGENCKSLVSLLVYDGGNKESLLRFVRETTSDLRRLDLRLPLDLDDTHLFQIGVKFSRLRVLRLQSCCMVTGEGLKTLGLALSDSLEELALTNCDVINGQDGFLVELAQNLKKIKILDLSYNHTLLDKEFASMISSYCNLRKLKLRGCSRLTNVSLISLCKNCKRLESVDILYCHGIQVEGVEFLILNSRQLRNLQVEDRKLSEAARRWMTDKFIEVQH</sequence>
<dbReference type="InterPro" id="IPR057207">
    <property type="entry name" value="FBXL15_LRR"/>
</dbReference>
<organism evidence="3 4">
    <name type="scientific">Helianthus annuus</name>
    <name type="common">Common sunflower</name>
    <dbReference type="NCBI Taxonomy" id="4232"/>
    <lineage>
        <taxon>Eukaryota</taxon>
        <taxon>Viridiplantae</taxon>
        <taxon>Streptophyta</taxon>
        <taxon>Embryophyta</taxon>
        <taxon>Tracheophyta</taxon>
        <taxon>Spermatophyta</taxon>
        <taxon>Magnoliopsida</taxon>
        <taxon>eudicotyledons</taxon>
        <taxon>Gunneridae</taxon>
        <taxon>Pentapetalae</taxon>
        <taxon>asterids</taxon>
        <taxon>campanulids</taxon>
        <taxon>Asterales</taxon>
        <taxon>Asteraceae</taxon>
        <taxon>Asteroideae</taxon>
        <taxon>Heliantheae alliance</taxon>
        <taxon>Heliantheae</taxon>
        <taxon>Helianthus</taxon>
    </lineage>
</organism>
<dbReference type="SUPFAM" id="SSF81383">
    <property type="entry name" value="F-box domain"/>
    <property type="match status" value="1"/>
</dbReference>
<dbReference type="GO" id="GO:0019005">
    <property type="term" value="C:SCF ubiquitin ligase complex"/>
    <property type="evidence" value="ECO:0000318"/>
    <property type="project" value="GO_Central"/>
</dbReference>
<evidence type="ECO:0000259" key="1">
    <source>
        <dbReference type="SMART" id="SM00256"/>
    </source>
</evidence>
<dbReference type="InterPro" id="IPR036047">
    <property type="entry name" value="F-box-like_dom_sf"/>
</dbReference>
<dbReference type="PANTHER" id="PTHR13318:SF77">
    <property type="entry name" value="F-BOX DOMAIN-CONTAINING PROTEIN"/>
    <property type="match status" value="1"/>
</dbReference>
<dbReference type="InterPro" id="IPR006553">
    <property type="entry name" value="Leu-rich_rpt_Cys-con_subtyp"/>
</dbReference>
<dbReference type="Pfam" id="PF00646">
    <property type="entry name" value="F-box"/>
    <property type="match status" value="1"/>
</dbReference>
<dbReference type="OMA" id="IARTWAC"/>